<name>A0A223EH40_9BACI</name>
<dbReference type="Proteomes" id="UP000214618">
    <property type="component" value="Chromosome"/>
</dbReference>
<accession>A0A223EH40</accession>
<evidence type="ECO:0000313" key="2">
    <source>
        <dbReference type="Proteomes" id="UP000214618"/>
    </source>
</evidence>
<organism evidence="1 2">
    <name type="scientific">Peribacillus simplex NBRC 15720 = DSM 1321</name>
    <dbReference type="NCBI Taxonomy" id="1349754"/>
    <lineage>
        <taxon>Bacteria</taxon>
        <taxon>Bacillati</taxon>
        <taxon>Bacillota</taxon>
        <taxon>Bacilli</taxon>
        <taxon>Bacillales</taxon>
        <taxon>Bacillaceae</taxon>
        <taxon>Peribacillus</taxon>
    </lineage>
</organism>
<evidence type="ECO:0000313" key="1">
    <source>
        <dbReference type="EMBL" id="ASS94551.1"/>
    </source>
</evidence>
<sequence length="70" mass="7770">MGFNKGEVLPNGLYIGHGAIMAVFWDNGGGWCYKGEETCFLYYAVNENDIDHDLNNAKRSNNNICKPVGI</sequence>
<dbReference type="AlphaFoldDB" id="A0A223EH40"/>
<reference evidence="1 2" key="1">
    <citation type="submission" date="2016-10" db="EMBL/GenBank/DDBJ databases">
        <title>The whole genome sequencing and assembly of Bacillus simplex DSM 1321 strain.</title>
        <authorList>
            <person name="Park M.-K."/>
            <person name="Lee Y.-J."/>
            <person name="Yi H."/>
            <person name="Bahn Y.-S."/>
            <person name="Kim J.F."/>
            <person name="Lee D.-W."/>
        </authorList>
    </citation>
    <scope>NUCLEOTIDE SEQUENCE [LARGE SCALE GENOMIC DNA]</scope>
    <source>
        <strain evidence="1 2">DSM 1321</strain>
    </source>
</reference>
<protein>
    <submittedName>
        <fullName evidence="1">Uncharacterized protein</fullName>
    </submittedName>
</protein>
<dbReference type="EMBL" id="CP017704">
    <property type="protein sequence ID" value="ASS94551.1"/>
    <property type="molecule type" value="Genomic_DNA"/>
</dbReference>
<proteinExistence type="predicted"/>
<gene>
    <name evidence="1" type="ORF">BS1321_11785</name>
</gene>